<comment type="caution">
    <text evidence="2">The sequence shown here is derived from an EMBL/GenBank/DDBJ whole genome shotgun (WGS) entry which is preliminary data.</text>
</comment>
<keyword evidence="1" id="KW-0812">Transmembrane</keyword>
<protein>
    <submittedName>
        <fullName evidence="2">Uncharacterized protein</fullName>
    </submittedName>
</protein>
<dbReference type="Proteomes" id="UP000288805">
    <property type="component" value="Unassembled WGS sequence"/>
</dbReference>
<dbReference type="AlphaFoldDB" id="A0A438J5R9"/>
<dbReference type="EMBL" id="QGNW01000061">
    <property type="protein sequence ID" value="RVX04303.1"/>
    <property type="molecule type" value="Genomic_DNA"/>
</dbReference>
<keyword evidence="1" id="KW-1133">Transmembrane helix</keyword>
<feature type="transmembrane region" description="Helical" evidence="1">
    <location>
        <begin position="79"/>
        <end position="98"/>
    </location>
</feature>
<sequence length="120" mass="13517">MNFSPVSFWIHSNVMVSLFTAFLSFAPSLLIAIPLLLVLPLGLPQFAAVATVFFLFVRFACRVPRFTCYPCCSTRVFDLLMFIAAPTAVILCPIPHAFPCRLSMSRLKFGWQYSEDWGSN</sequence>
<evidence type="ECO:0000256" key="1">
    <source>
        <dbReference type="SAM" id="Phobius"/>
    </source>
</evidence>
<evidence type="ECO:0000313" key="3">
    <source>
        <dbReference type="Proteomes" id="UP000288805"/>
    </source>
</evidence>
<evidence type="ECO:0000313" key="2">
    <source>
        <dbReference type="EMBL" id="RVX04303.1"/>
    </source>
</evidence>
<feature type="transmembrane region" description="Helical" evidence="1">
    <location>
        <begin position="6"/>
        <end position="26"/>
    </location>
</feature>
<accession>A0A438J5R9</accession>
<gene>
    <name evidence="2" type="ORF">CK203_018471</name>
</gene>
<name>A0A438J5R9_VITVI</name>
<keyword evidence="1" id="KW-0472">Membrane</keyword>
<organism evidence="2 3">
    <name type="scientific">Vitis vinifera</name>
    <name type="common">Grape</name>
    <dbReference type="NCBI Taxonomy" id="29760"/>
    <lineage>
        <taxon>Eukaryota</taxon>
        <taxon>Viridiplantae</taxon>
        <taxon>Streptophyta</taxon>
        <taxon>Embryophyta</taxon>
        <taxon>Tracheophyta</taxon>
        <taxon>Spermatophyta</taxon>
        <taxon>Magnoliopsida</taxon>
        <taxon>eudicotyledons</taxon>
        <taxon>Gunneridae</taxon>
        <taxon>Pentapetalae</taxon>
        <taxon>rosids</taxon>
        <taxon>Vitales</taxon>
        <taxon>Vitaceae</taxon>
        <taxon>Viteae</taxon>
        <taxon>Vitis</taxon>
    </lineage>
</organism>
<feature type="transmembrane region" description="Helical" evidence="1">
    <location>
        <begin position="33"/>
        <end position="59"/>
    </location>
</feature>
<proteinExistence type="predicted"/>
<reference evidence="2 3" key="1">
    <citation type="journal article" date="2018" name="PLoS Genet.">
        <title>Population sequencing reveals clonal diversity and ancestral inbreeding in the grapevine cultivar Chardonnay.</title>
        <authorList>
            <person name="Roach M.J."/>
            <person name="Johnson D.L."/>
            <person name="Bohlmann J."/>
            <person name="van Vuuren H.J."/>
            <person name="Jones S.J."/>
            <person name="Pretorius I.S."/>
            <person name="Schmidt S.A."/>
            <person name="Borneman A.R."/>
        </authorList>
    </citation>
    <scope>NUCLEOTIDE SEQUENCE [LARGE SCALE GENOMIC DNA]</scope>
    <source>
        <strain evidence="3">cv. Chardonnay</strain>
        <tissue evidence="2">Leaf</tissue>
    </source>
</reference>